<accession>A0ABQ2UEN2</accession>
<reference evidence="2" key="1">
    <citation type="journal article" date="2019" name="Int. J. Syst. Evol. Microbiol.">
        <title>The Global Catalogue of Microorganisms (GCM) 10K type strain sequencing project: providing services to taxonomists for standard genome sequencing and annotation.</title>
        <authorList>
            <consortium name="The Broad Institute Genomics Platform"/>
            <consortium name="The Broad Institute Genome Sequencing Center for Infectious Disease"/>
            <person name="Wu L."/>
            <person name="Ma J."/>
        </authorList>
    </citation>
    <scope>NUCLEOTIDE SEQUENCE [LARGE SCALE GENOMIC DNA]</scope>
    <source>
        <strain evidence="2">JCM 3296</strain>
    </source>
</reference>
<dbReference type="SUPFAM" id="SSF53335">
    <property type="entry name" value="S-adenosyl-L-methionine-dependent methyltransferases"/>
    <property type="match status" value="1"/>
</dbReference>
<comment type="caution">
    <text evidence="1">The sequence shown here is derived from an EMBL/GenBank/DDBJ whole genome shotgun (WGS) entry which is preliminary data.</text>
</comment>
<keyword evidence="2" id="KW-1185">Reference proteome</keyword>
<dbReference type="Proteomes" id="UP000649573">
    <property type="component" value="Unassembled WGS sequence"/>
</dbReference>
<organism evidence="1 2">
    <name type="scientific">Lentzea flava</name>
    <dbReference type="NCBI Taxonomy" id="103732"/>
    <lineage>
        <taxon>Bacteria</taxon>
        <taxon>Bacillati</taxon>
        <taxon>Actinomycetota</taxon>
        <taxon>Actinomycetes</taxon>
        <taxon>Pseudonocardiales</taxon>
        <taxon>Pseudonocardiaceae</taxon>
        <taxon>Lentzea</taxon>
    </lineage>
</organism>
<protein>
    <recommendedName>
        <fullName evidence="3">S-adenosyl methyltransferase</fullName>
    </recommendedName>
</protein>
<dbReference type="PIRSF" id="PIRSF017393">
    <property type="entry name" value="MTase_SAV2177"/>
    <property type="match status" value="1"/>
</dbReference>
<evidence type="ECO:0000313" key="2">
    <source>
        <dbReference type="Proteomes" id="UP000649573"/>
    </source>
</evidence>
<dbReference type="Gene3D" id="3.40.50.150">
    <property type="entry name" value="Vaccinia Virus protein VP39"/>
    <property type="match status" value="1"/>
</dbReference>
<proteinExistence type="predicted"/>
<dbReference type="InterPro" id="IPR029063">
    <property type="entry name" value="SAM-dependent_MTases_sf"/>
</dbReference>
<evidence type="ECO:0000313" key="1">
    <source>
        <dbReference type="EMBL" id="GGU26758.1"/>
    </source>
</evidence>
<name>A0ABQ2UEN2_9PSEU</name>
<dbReference type="Pfam" id="PF04672">
    <property type="entry name" value="Methyltransf_19"/>
    <property type="match status" value="1"/>
</dbReference>
<gene>
    <name evidence="1" type="ORF">GCM10010178_18970</name>
</gene>
<dbReference type="InterPro" id="IPR006764">
    <property type="entry name" value="SAM_dep_MeTrfase_SAV2177_type"/>
</dbReference>
<sequence>MADSVRDEFPPHGVDLLNPSPARVYDFLLGGDYCYETDRRFGEQALRVFPKLRAVARANRLFLHRVVRYLLRRGVRQFVDIGAGLPTMGHTHQVADVFAPGESQVVYVDHEPVTVAHSRVLLDRDGDEKRHAAVHADLRDPDRLWQQVAATGVVDLDRPVAVLLIAVLHLRQLDSRGVDVGPRAVARYRELCRPGSYLAISHLTDEGVPIRAKLAAFAELAAVWRSKQEVEALFGDFELVEPGVTWTASWHPEETVRDAGFAVPGESAMWAGVGRKV</sequence>
<dbReference type="RefSeq" id="WP_189253195.1">
    <property type="nucleotide sequence ID" value="NZ_BMRE01000004.1"/>
</dbReference>
<evidence type="ECO:0008006" key="3">
    <source>
        <dbReference type="Google" id="ProtNLM"/>
    </source>
</evidence>
<dbReference type="EMBL" id="BMRE01000004">
    <property type="protein sequence ID" value="GGU26758.1"/>
    <property type="molecule type" value="Genomic_DNA"/>
</dbReference>